<keyword evidence="2" id="KW-0238">DNA-binding</keyword>
<keyword evidence="1" id="KW-0805">Transcription regulation</keyword>
<keyword evidence="3" id="KW-0804">Transcription</keyword>
<proteinExistence type="predicted"/>
<reference evidence="5" key="1">
    <citation type="submission" date="2020-09" db="EMBL/GenBank/DDBJ databases">
        <title>Genome seq and assembly of Tianweitania sp.</title>
        <authorList>
            <person name="Chhetri G."/>
        </authorList>
    </citation>
    <scope>NUCLEOTIDE SEQUENCE</scope>
    <source>
        <strain evidence="5">Rool2</strain>
    </source>
</reference>
<dbReference type="SUPFAM" id="SSF46785">
    <property type="entry name" value="Winged helix' DNA-binding domain"/>
    <property type="match status" value="1"/>
</dbReference>
<dbReference type="Gene3D" id="1.10.10.10">
    <property type="entry name" value="Winged helix-like DNA-binding domain superfamily/Winged helix DNA-binding domain"/>
    <property type="match status" value="1"/>
</dbReference>
<evidence type="ECO:0000256" key="3">
    <source>
        <dbReference type="ARBA" id="ARBA00023163"/>
    </source>
</evidence>
<dbReference type="PANTHER" id="PTHR33164">
    <property type="entry name" value="TRANSCRIPTIONAL REGULATOR, MARR FAMILY"/>
    <property type="match status" value="1"/>
</dbReference>
<dbReference type="InterPro" id="IPR039422">
    <property type="entry name" value="MarR/SlyA-like"/>
</dbReference>
<comment type="caution">
    <text evidence="5">The sequence shown here is derived from an EMBL/GenBank/DDBJ whole genome shotgun (WGS) entry which is preliminary data.</text>
</comment>
<evidence type="ECO:0000259" key="4">
    <source>
        <dbReference type="PROSITE" id="PS50995"/>
    </source>
</evidence>
<evidence type="ECO:0000313" key="6">
    <source>
        <dbReference type="Proteomes" id="UP000643405"/>
    </source>
</evidence>
<dbReference type="SMART" id="SM00347">
    <property type="entry name" value="HTH_MARR"/>
    <property type="match status" value="1"/>
</dbReference>
<evidence type="ECO:0000256" key="1">
    <source>
        <dbReference type="ARBA" id="ARBA00023015"/>
    </source>
</evidence>
<dbReference type="RefSeq" id="WP_188163375.1">
    <property type="nucleotide sequence ID" value="NZ_JACVVX010000001.1"/>
</dbReference>
<dbReference type="GO" id="GO:0003677">
    <property type="term" value="F:DNA binding"/>
    <property type="evidence" value="ECO:0007669"/>
    <property type="project" value="UniProtKB-KW"/>
</dbReference>
<dbReference type="PRINTS" id="PR00598">
    <property type="entry name" value="HTHMARR"/>
</dbReference>
<protein>
    <submittedName>
        <fullName evidence="5">Winged helix-turn-helix transcriptional regulator</fullName>
    </submittedName>
</protein>
<name>A0A8J6PF65_9HYPH</name>
<dbReference type="InterPro" id="IPR036388">
    <property type="entry name" value="WH-like_DNA-bd_sf"/>
</dbReference>
<evidence type="ECO:0000313" key="5">
    <source>
        <dbReference type="EMBL" id="MBD0413989.1"/>
    </source>
</evidence>
<dbReference type="InterPro" id="IPR000835">
    <property type="entry name" value="HTH_MarR-typ"/>
</dbReference>
<dbReference type="Pfam" id="PF01047">
    <property type="entry name" value="MarR"/>
    <property type="match status" value="1"/>
</dbReference>
<dbReference type="PROSITE" id="PS50995">
    <property type="entry name" value="HTH_MARR_2"/>
    <property type="match status" value="1"/>
</dbReference>
<dbReference type="GO" id="GO:0003700">
    <property type="term" value="F:DNA-binding transcription factor activity"/>
    <property type="evidence" value="ECO:0007669"/>
    <property type="project" value="InterPro"/>
</dbReference>
<organism evidence="5 6">
    <name type="scientific">Oryzicola mucosus</name>
    <dbReference type="NCBI Taxonomy" id="2767425"/>
    <lineage>
        <taxon>Bacteria</taxon>
        <taxon>Pseudomonadati</taxon>
        <taxon>Pseudomonadota</taxon>
        <taxon>Alphaproteobacteria</taxon>
        <taxon>Hyphomicrobiales</taxon>
        <taxon>Phyllobacteriaceae</taxon>
        <taxon>Oryzicola</taxon>
    </lineage>
</organism>
<dbReference type="PANTHER" id="PTHR33164:SF64">
    <property type="entry name" value="TRANSCRIPTIONAL REGULATOR SLYA"/>
    <property type="match status" value="1"/>
</dbReference>
<keyword evidence="6" id="KW-1185">Reference proteome</keyword>
<sequence length="159" mass="17464">MKFHIDPDSFGFLVNDVARLTRLEMDRRIEEAGLGFTTGEGRALIHIKRAGPVRQNVLAERLGVEAMTCSTTLDRLEAKGFIERRPDPSDRRAKLVVLTAAGEDVIERVGPIAATVREDAALGLSPAEWETFLGTLRHVRSTLTGIRESAQAQAREDAA</sequence>
<gene>
    <name evidence="5" type="ORF">ICI42_04915</name>
</gene>
<dbReference type="InterPro" id="IPR036390">
    <property type="entry name" value="WH_DNA-bd_sf"/>
</dbReference>
<accession>A0A8J6PF65</accession>
<dbReference type="Proteomes" id="UP000643405">
    <property type="component" value="Unassembled WGS sequence"/>
</dbReference>
<dbReference type="EMBL" id="JACVVX010000001">
    <property type="protein sequence ID" value="MBD0413989.1"/>
    <property type="molecule type" value="Genomic_DNA"/>
</dbReference>
<dbReference type="AlphaFoldDB" id="A0A8J6PF65"/>
<dbReference type="GO" id="GO:0006950">
    <property type="term" value="P:response to stress"/>
    <property type="evidence" value="ECO:0007669"/>
    <property type="project" value="TreeGrafter"/>
</dbReference>
<feature type="domain" description="HTH marR-type" evidence="4">
    <location>
        <begin position="7"/>
        <end position="141"/>
    </location>
</feature>
<evidence type="ECO:0000256" key="2">
    <source>
        <dbReference type="ARBA" id="ARBA00023125"/>
    </source>
</evidence>